<evidence type="ECO:0000313" key="1">
    <source>
        <dbReference type="EMBL" id="KAF0973393.1"/>
    </source>
</evidence>
<name>A0A6A5B2U2_NAEFO</name>
<dbReference type="Gene3D" id="1.25.40.10">
    <property type="entry name" value="Tetratricopeptide repeat domain"/>
    <property type="match status" value="2"/>
</dbReference>
<reference evidence="1 2" key="1">
    <citation type="journal article" date="2019" name="Sci. Rep.">
        <title>Nanopore sequencing improves the draft genome of the human pathogenic amoeba Naegleria fowleri.</title>
        <authorList>
            <person name="Liechti N."/>
            <person name="Schurch N."/>
            <person name="Bruggmann R."/>
            <person name="Wittwer M."/>
        </authorList>
    </citation>
    <scope>NUCLEOTIDE SEQUENCE [LARGE SCALE GENOMIC DNA]</scope>
    <source>
        <strain evidence="1 2">ATCC 30894</strain>
    </source>
</reference>
<dbReference type="InterPro" id="IPR011990">
    <property type="entry name" value="TPR-like_helical_dom_sf"/>
</dbReference>
<dbReference type="Proteomes" id="UP000444721">
    <property type="component" value="Unassembled WGS sequence"/>
</dbReference>
<dbReference type="RefSeq" id="XP_044558106.1">
    <property type="nucleotide sequence ID" value="XM_044711913.1"/>
</dbReference>
<dbReference type="InterPro" id="IPR019734">
    <property type="entry name" value="TPR_rpt"/>
</dbReference>
<comment type="caution">
    <text evidence="1">The sequence shown here is derived from an EMBL/GenBank/DDBJ whole genome shotgun (WGS) entry which is preliminary data.</text>
</comment>
<evidence type="ECO:0000313" key="2">
    <source>
        <dbReference type="Proteomes" id="UP000444721"/>
    </source>
</evidence>
<protein>
    <submittedName>
        <fullName evidence="1">Uncharacterized protein</fullName>
    </submittedName>
</protein>
<dbReference type="EMBL" id="VFQX01000060">
    <property type="protein sequence ID" value="KAF0973393.1"/>
    <property type="molecule type" value="Genomic_DNA"/>
</dbReference>
<dbReference type="SMART" id="SM00028">
    <property type="entry name" value="TPR"/>
    <property type="match status" value="4"/>
</dbReference>
<dbReference type="GeneID" id="68115315"/>
<accession>A0A6A5B2U2</accession>
<dbReference type="AlphaFoldDB" id="A0A6A5B2U2"/>
<organism evidence="1 2">
    <name type="scientific">Naegleria fowleri</name>
    <name type="common">Brain eating amoeba</name>
    <dbReference type="NCBI Taxonomy" id="5763"/>
    <lineage>
        <taxon>Eukaryota</taxon>
        <taxon>Discoba</taxon>
        <taxon>Heterolobosea</taxon>
        <taxon>Tetramitia</taxon>
        <taxon>Eutetramitia</taxon>
        <taxon>Vahlkampfiidae</taxon>
        <taxon>Naegleria</taxon>
    </lineage>
</organism>
<sequence length="364" mass="43009">MFLFRVRRNLFPTLVFHHQPRCHECTSFRSSLGFILLDNFSRSIILLKKSKQKNCSHYHIQRLFDEKRKHNDPLLNELQDMVKQRPNTMTVDLMREGTDAMEKQDWNTALQIFRRYVNWSRGKKLNRGQQDKLITSFRNISIIQMRQRNYVDAILELNAALNLEKRHPSRFVDLKLLRAECFIELQDFEKAKRDCVDAIELFQKGNMTCDTNKMYYFMGLCFFKADHLLSEAISSLQIALDSSESHSFDRHIYQLLGEICVRLKKYPDAQLYFTKAIHMVENGPFKNESLNVFTDLYLARSRVWAEMHEFEKSLQDCDTLTQRASTEQLSLQVDEEMMNTLHSRIQAQKEQVLKISSSPLTSEQ</sequence>
<proteinExistence type="predicted"/>
<keyword evidence="2" id="KW-1185">Reference proteome</keyword>
<dbReference type="SUPFAM" id="SSF48452">
    <property type="entry name" value="TPR-like"/>
    <property type="match status" value="1"/>
</dbReference>
<dbReference type="VEuPathDB" id="AmoebaDB:FDP41_008097"/>
<dbReference type="VEuPathDB" id="AmoebaDB:NF0055260"/>
<gene>
    <name evidence="1" type="ORF">FDP41_008097</name>
</gene>
<dbReference type="VEuPathDB" id="AmoebaDB:NfTy_092170"/>